<dbReference type="SMART" id="SM00823">
    <property type="entry name" value="PKS_PP"/>
    <property type="match status" value="1"/>
</dbReference>
<dbReference type="InterPro" id="IPR016036">
    <property type="entry name" value="Malonyl_transacylase_ACP-bd"/>
</dbReference>
<dbReference type="InterPro" id="IPR009081">
    <property type="entry name" value="PP-bd_ACP"/>
</dbReference>
<dbReference type="PANTHER" id="PTHR43775">
    <property type="entry name" value="FATTY ACID SYNTHASE"/>
    <property type="match status" value="1"/>
</dbReference>
<keyword evidence="1" id="KW-0596">Phosphopantetheine</keyword>
<dbReference type="SUPFAM" id="SSF55048">
    <property type="entry name" value="Probable ACP-binding domain of malonyl-CoA ACP transacylase"/>
    <property type="match status" value="1"/>
</dbReference>
<dbReference type="Gene3D" id="3.40.366.10">
    <property type="entry name" value="Malonyl-Coenzyme A Acyl Carrier Protein, domain 2"/>
    <property type="match status" value="1"/>
</dbReference>
<dbReference type="InterPro" id="IPR006162">
    <property type="entry name" value="Ppantetheine_attach_site"/>
</dbReference>
<evidence type="ECO:0000256" key="3">
    <source>
        <dbReference type="ARBA" id="ARBA00022679"/>
    </source>
</evidence>
<dbReference type="GO" id="GO:0004312">
    <property type="term" value="F:fatty acid synthase activity"/>
    <property type="evidence" value="ECO:0007669"/>
    <property type="project" value="TreeGrafter"/>
</dbReference>
<accession>A0AAD1IIT7</accession>
<evidence type="ECO:0000313" key="7">
    <source>
        <dbReference type="EMBL" id="BBY15218.1"/>
    </source>
</evidence>
<dbReference type="EMBL" id="AP022586">
    <property type="protein sequence ID" value="BBY15218.1"/>
    <property type="molecule type" value="Genomic_DNA"/>
</dbReference>
<dbReference type="GO" id="GO:0005886">
    <property type="term" value="C:plasma membrane"/>
    <property type="evidence" value="ECO:0007669"/>
    <property type="project" value="TreeGrafter"/>
</dbReference>
<evidence type="ECO:0000256" key="2">
    <source>
        <dbReference type="ARBA" id="ARBA00022553"/>
    </source>
</evidence>
<keyword evidence="8" id="KW-1185">Reference proteome</keyword>
<dbReference type="Pfam" id="PF00550">
    <property type="entry name" value="PP-binding"/>
    <property type="match status" value="1"/>
</dbReference>
<dbReference type="Gene3D" id="1.10.1200.10">
    <property type="entry name" value="ACP-like"/>
    <property type="match status" value="1"/>
</dbReference>
<dbReference type="Proteomes" id="UP000466607">
    <property type="component" value="Chromosome"/>
</dbReference>
<sequence>MVLSAHAADLLTADARAVLGHLERHPDVSVDAVAGQLVTTRRMRRHRAVVRAADRNELAAGLRAVVDGAEHPLVARSAEGSASRLAFVFPGQGTQWPSMGAQAYRELDEYRAAVDACAEAFLAAGAASPLRYLTTSDDPATFSETEIEGAQFVHAVALARVWRSFGVLPDLTVGHSLGEIGAAHVAGAMTLQDAVSVVVARAGVVDRLPGDYAVAVLGVDPDTARRVIAATPGWLELSVVNASTSVAVSGDRQAVSAAVVRVREQGRFAREITVGFPVHTSILEPLRDDLLRHLPQSAFADTPVQFIGGATGDVVPAGTSFGDYWYGNLRNMVRFDRAFAAALRCGARIFVEMSPHPQLLFAMGDILGDATATLVGSGRRDAPITESLAANLATAAVADPGHPWRDVIGRSSHRLSGFPNAPMRATPMWAVSEPLPAVTDLTVAREVWQPVGADPAPARTAPLGVAIVDLDAAGALGERLRAAADRHPGVVLTTPDAAEVMVVAAPHHGTADAGAAVAALTGLVGEGALRYPASAGPRCRDIWLVTVAGEEVQAGEPVDMPAAALAAMHRSLGLEHPELGFHHLDVSADTPFDTTLIDTLLAGAGELALRNTGAATTLHRRTMSDVTVAPAWPLESGVLDNVVITGGAGAIGLHYAHHLAKRGARRIVLLSRRAVDPAVLTRLAAPHGAEVLSVPCDLTDRASVAAAAAGAGDASLLIHAAGAASFAPGARLDAADAANTFGAKVIGLAHLTELWPLRHDAGILLCSSVSGLWGGRGHAVYSAANRMLDAMAGRLRANGLRAVAIRWGLWQSDGASGIVDATETARIERSGLRPMAPEQAIEASLCDHAVDPLVLSADMHRMRMFFGSAEPVRVQSVSVTATAEAVDTTDAVRGELAAVLSITDPGAIDLDASLFDLGVDSLLALDLRKRFRRAIGRTVPLATLLGGITGSELVAELDEKVETQRD</sequence>
<dbReference type="Pfam" id="PF00698">
    <property type="entry name" value="Acyl_transf_1"/>
    <property type="match status" value="1"/>
</dbReference>
<protein>
    <submittedName>
        <fullName evidence="7">Polyketide synthase</fullName>
    </submittedName>
</protein>
<dbReference type="PROSITE" id="PS00012">
    <property type="entry name" value="PHOSPHOPANTETHEINE"/>
    <property type="match status" value="1"/>
</dbReference>
<dbReference type="GO" id="GO:0006633">
    <property type="term" value="P:fatty acid biosynthetic process"/>
    <property type="evidence" value="ECO:0007669"/>
    <property type="project" value="TreeGrafter"/>
</dbReference>
<keyword evidence="4" id="KW-0521">NADP</keyword>
<dbReference type="InterPro" id="IPR036291">
    <property type="entry name" value="NAD(P)-bd_dom_sf"/>
</dbReference>
<evidence type="ECO:0000256" key="1">
    <source>
        <dbReference type="ARBA" id="ARBA00022450"/>
    </source>
</evidence>
<dbReference type="SUPFAM" id="SSF51735">
    <property type="entry name" value="NAD(P)-binding Rossmann-fold domains"/>
    <property type="match status" value="2"/>
</dbReference>
<keyword evidence="3" id="KW-0808">Transferase</keyword>
<dbReference type="SMART" id="SM00822">
    <property type="entry name" value="PKS_KR"/>
    <property type="match status" value="1"/>
</dbReference>
<dbReference type="InterPro" id="IPR014043">
    <property type="entry name" value="Acyl_transferase_dom"/>
</dbReference>
<dbReference type="SUPFAM" id="SSF52151">
    <property type="entry name" value="FabD/lysophospholipase-like"/>
    <property type="match status" value="1"/>
</dbReference>
<dbReference type="InterPro" id="IPR001227">
    <property type="entry name" value="Ac_transferase_dom_sf"/>
</dbReference>
<proteinExistence type="predicted"/>
<dbReference type="GO" id="GO:0031177">
    <property type="term" value="F:phosphopantetheine binding"/>
    <property type="evidence" value="ECO:0007669"/>
    <property type="project" value="InterPro"/>
</dbReference>
<dbReference type="SMART" id="SM00827">
    <property type="entry name" value="PKS_AT"/>
    <property type="match status" value="1"/>
</dbReference>
<dbReference type="NCBIfam" id="NF037940">
    <property type="entry name" value="PKS_MbtD"/>
    <property type="match status" value="1"/>
</dbReference>
<dbReference type="InterPro" id="IPR050091">
    <property type="entry name" value="PKS_NRPS_Biosynth_Enz"/>
</dbReference>
<dbReference type="GO" id="GO:0005737">
    <property type="term" value="C:cytoplasm"/>
    <property type="evidence" value="ECO:0007669"/>
    <property type="project" value="TreeGrafter"/>
</dbReference>
<dbReference type="InterPro" id="IPR013968">
    <property type="entry name" value="PKS_KR"/>
</dbReference>
<dbReference type="InterPro" id="IPR036736">
    <property type="entry name" value="ACP-like_sf"/>
</dbReference>
<dbReference type="InterPro" id="IPR020806">
    <property type="entry name" value="PKS_PP-bd"/>
</dbReference>
<reference evidence="7 8" key="1">
    <citation type="journal article" date="2019" name="Emerg. Microbes Infect.">
        <title>Comprehensive subspecies identification of 175 nontuberculous mycobacteria species based on 7547 genomic profiles.</title>
        <authorList>
            <person name="Matsumoto Y."/>
            <person name="Kinjo T."/>
            <person name="Motooka D."/>
            <person name="Nabeya D."/>
            <person name="Jung N."/>
            <person name="Uechi K."/>
            <person name="Horii T."/>
            <person name="Iida T."/>
            <person name="Fujita J."/>
            <person name="Nakamura S."/>
        </authorList>
    </citation>
    <scope>NUCLEOTIDE SEQUENCE [LARGE SCALE GENOMIC DNA]</scope>
    <source>
        <strain evidence="7 8">JCM 17423</strain>
    </source>
</reference>
<dbReference type="SUPFAM" id="SSF47336">
    <property type="entry name" value="ACP-like"/>
    <property type="match status" value="1"/>
</dbReference>
<dbReference type="InterPro" id="IPR016035">
    <property type="entry name" value="Acyl_Trfase/lysoPLipase"/>
</dbReference>
<gene>
    <name evidence="7" type="primary">mbtD</name>
    <name evidence="7" type="ORF">MLIT_08100</name>
</gene>
<evidence type="ECO:0000256" key="5">
    <source>
        <dbReference type="ARBA" id="ARBA00023268"/>
    </source>
</evidence>
<keyword evidence="5" id="KW-0511">Multifunctional enzyme</keyword>
<dbReference type="AlphaFoldDB" id="A0AAD1IIT7"/>
<dbReference type="PANTHER" id="PTHR43775:SF37">
    <property type="entry name" value="SI:DKEY-61P9.11"/>
    <property type="match status" value="1"/>
</dbReference>
<evidence type="ECO:0000313" key="8">
    <source>
        <dbReference type="Proteomes" id="UP000466607"/>
    </source>
</evidence>
<evidence type="ECO:0000256" key="4">
    <source>
        <dbReference type="ARBA" id="ARBA00022857"/>
    </source>
</evidence>
<dbReference type="Pfam" id="PF08659">
    <property type="entry name" value="KR"/>
    <property type="match status" value="1"/>
</dbReference>
<dbReference type="Gene3D" id="3.40.50.720">
    <property type="entry name" value="NAD(P)-binding Rossmann-like Domain"/>
    <property type="match status" value="1"/>
</dbReference>
<name>A0AAD1IIT7_9MYCO</name>
<dbReference type="Gene3D" id="3.30.70.3290">
    <property type="match status" value="1"/>
</dbReference>
<keyword evidence="2" id="KW-0597">Phosphoprotein</keyword>
<dbReference type="PROSITE" id="PS50075">
    <property type="entry name" value="CARRIER"/>
    <property type="match status" value="1"/>
</dbReference>
<feature type="domain" description="Carrier" evidence="6">
    <location>
        <begin position="886"/>
        <end position="961"/>
    </location>
</feature>
<organism evidence="7 8">
    <name type="scientific">Mycolicibacterium litorale</name>
    <dbReference type="NCBI Taxonomy" id="758802"/>
    <lineage>
        <taxon>Bacteria</taxon>
        <taxon>Bacillati</taxon>
        <taxon>Actinomycetota</taxon>
        <taxon>Actinomycetes</taxon>
        <taxon>Mycobacteriales</taxon>
        <taxon>Mycobacteriaceae</taxon>
        <taxon>Mycolicibacterium</taxon>
    </lineage>
</organism>
<evidence type="ECO:0000259" key="6">
    <source>
        <dbReference type="PROSITE" id="PS50075"/>
    </source>
</evidence>
<dbReference type="CDD" id="cd05274">
    <property type="entry name" value="KR_FAS_SDR_x"/>
    <property type="match status" value="1"/>
</dbReference>
<dbReference type="GO" id="GO:0071770">
    <property type="term" value="P:DIM/DIP cell wall layer assembly"/>
    <property type="evidence" value="ECO:0007669"/>
    <property type="project" value="TreeGrafter"/>
</dbReference>
<dbReference type="InterPro" id="IPR057326">
    <property type="entry name" value="KR_dom"/>
</dbReference>